<feature type="binding site" evidence="11">
    <location>
        <position position="229"/>
    </location>
    <ligand>
        <name>sn-glycerol 3-phosphate</name>
        <dbReference type="ChEBI" id="CHEBI:57597"/>
    </ligand>
</feature>
<keyword evidence="4 11" id="KW-0547">Nucleotide-binding</keyword>
<name>A0A0K2Y3G2_9HELI</name>
<evidence type="ECO:0000256" key="11">
    <source>
        <dbReference type="HAMAP-Rule" id="MF_00394"/>
    </source>
</evidence>
<dbReference type="GO" id="GO:0046168">
    <property type="term" value="P:glycerol-3-phosphate catabolic process"/>
    <property type="evidence" value="ECO:0007669"/>
    <property type="project" value="InterPro"/>
</dbReference>
<dbReference type="UniPathway" id="UPA00940"/>
<evidence type="ECO:0000256" key="5">
    <source>
        <dbReference type="ARBA" id="ARBA00022857"/>
    </source>
</evidence>
<evidence type="ECO:0000256" key="9">
    <source>
        <dbReference type="ARBA" id="ARBA00023209"/>
    </source>
</evidence>
<accession>A0A0K2Y3G2</accession>
<evidence type="ECO:0000256" key="3">
    <source>
        <dbReference type="ARBA" id="ARBA00022516"/>
    </source>
</evidence>
<keyword evidence="10 11" id="KW-1208">Phospholipid metabolism</keyword>
<dbReference type="Gene3D" id="3.40.50.720">
    <property type="entry name" value="NAD(P)-binding Rossmann-like Domain"/>
    <property type="match status" value="1"/>
</dbReference>
<comment type="pathway">
    <text evidence="11">Membrane lipid metabolism; glycerophospholipid metabolism.</text>
</comment>
<dbReference type="SUPFAM" id="SSF51735">
    <property type="entry name" value="NAD(P)-binding Rossmann-fold domains"/>
    <property type="match status" value="1"/>
</dbReference>
<gene>
    <name evidence="11" type="primary">gpsA</name>
    <name evidence="19" type="ORF">HAL07_13120</name>
</gene>
<feature type="binding site" evidence="11">
    <location>
        <position position="95"/>
    </location>
    <ligand>
        <name>sn-glycerol 3-phosphate</name>
        <dbReference type="ChEBI" id="CHEBI:57597"/>
    </ligand>
</feature>
<feature type="binding site" evidence="13">
    <location>
        <position position="95"/>
    </location>
    <ligand>
        <name>substrate</name>
    </ligand>
</feature>
<dbReference type="GO" id="GO:0005829">
    <property type="term" value="C:cytosol"/>
    <property type="evidence" value="ECO:0007669"/>
    <property type="project" value="TreeGrafter"/>
</dbReference>
<dbReference type="PANTHER" id="PTHR11728">
    <property type="entry name" value="GLYCEROL-3-PHOSPHATE DEHYDROGENASE"/>
    <property type="match status" value="1"/>
</dbReference>
<dbReference type="EMBL" id="CDMG01000009">
    <property type="protein sequence ID" value="CRF52847.1"/>
    <property type="molecule type" value="Genomic_DNA"/>
</dbReference>
<dbReference type="GO" id="GO:0141153">
    <property type="term" value="F:glycerol-3-phosphate dehydrogenase (NADP+) activity"/>
    <property type="evidence" value="ECO:0007669"/>
    <property type="project" value="RHEA"/>
</dbReference>
<dbReference type="InterPro" id="IPR008927">
    <property type="entry name" value="6-PGluconate_DH-like_C_sf"/>
</dbReference>
<feature type="binding site" evidence="11">
    <location>
        <position position="95"/>
    </location>
    <ligand>
        <name>NADPH</name>
        <dbReference type="ChEBI" id="CHEBI:57783"/>
    </ligand>
</feature>
<dbReference type="PANTHER" id="PTHR11728:SF1">
    <property type="entry name" value="GLYCEROL-3-PHOSPHATE DEHYDROGENASE [NAD(+)] 2, CHLOROPLASTIC"/>
    <property type="match status" value="1"/>
</dbReference>
<feature type="binding site" evidence="11">
    <location>
        <position position="240"/>
    </location>
    <ligand>
        <name>sn-glycerol 3-phosphate</name>
        <dbReference type="ChEBI" id="CHEBI:57597"/>
    </ligand>
</feature>
<keyword evidence="9 11" id="KW-0594">Phospholipid biosynthesis</keyword>
<feature type="binding site" evidence="14">
    <location>
        <position position="126"/>
    </location>
    <ligand>
        <name>NAD(+)</name>
        <dbReference type="ChEBI" id="CHEBI:57540"/>
    </ligand>
</feature>
<feature type="binding site" evidence="11">
    <location>
        <position position="241"/>
    </location>
    <ligand>
        <name>sn-glycerol 3-phosphate</name>
        <dbReference type="ChEBI" id="CHEBI:57597"/>
    </ligand>
</feature>
<proteinExistence type="inferred from homology"/>
<sequence length="310" mass="33232">MRVAVFGGGAWGRALAFALGHKNPIKIVSRQDLTSLLMPLNKDLVLKGHEPITQGSLQEALEADLFVIAISVQHLRAWFEEAKLPKNSRVLIAAKGIEIGGCFVSQIAEAFLDSQNICYLAGPSFAKEIVTSLPCALALHSKNPELAQEFAACLPAFIRSYIQEDMRGAEIAGAYKNVIAIAAGVCDGLELGQGAKASLLSRGLVEMSRFGAHFGGKQQTFLGLSGAGDLFLTANSLLSRNYRVGLGIAQCKPLATIIEELQEVAEGIKTTKAIVQIATRENIHTPIAKELDLLLEGKNPLESMTALIKR</sequence>
<dbReference type="GeneID" id="82132245"/>
<evidence type="ECO:0000259" key="18">
    <source>
        <dbReference type="Pfam" id="PF07479"/>
    </source>
</evidence>
<dbReference type="AlphaFoldDB" id="A0A0K2Y3G2"/>
<protein>
    <recommendedName>
        <fullName evidence="11">Glycerol-3-phosphate dehydrogenase [NAD(P)+]</fullName>
        <ecNumber evidence="11">1.1.1.94</ecNumber>
    </recommendedName>
    <alternativeName>
        <fullName evidence="11">NAD(P)(+)-dependent glycerol-3-phosphate dehydrogenase</fullName>
    </alternativeName>
    <alternativeName>
        <fullName evidence="11">NAD(P)H-dependent dihydroxyacetone-phosphate reductase</fullName>
    </alternativeName>
</protein>
<evidence type="ECO:0000256" key="13">
    <source>
        <dbReference type="PIRSR" id="PIRSR000114-2"/>
    </source>
</evidence>
<dbReference type="InterPro" id="IPR013328">
    <property type="entry name" value="6PGD_dom2"/>
</dbReference>
<dbReference type="GO" id="GO:0005975">
    <property type="term" value="P:carbohydrate metabolic process"/>
    <property type="evidence" value="ECO:0007669"/>
    <property type="project" value="InterPro"/>
</dbReference>
<dbReference type="FunFam" id="1.10.1040.10:FF:000025">
    <property type="entry name" value="Glycerol-3-phosphate dehydrogenase [NAD(P)+]"/>
    <property type="match status" value="1"/>
</dbReference>
<evidence type="ECO:0000256" key="1">
    <source>
        <dbReference type="ARBA" id="ARBA00011009"/>
    </source>
</evidence>
<feature type="binding site" evidence="11">
    <location>
        <position position="239"/>
    </location>
    <ligand>
        <name>sn-glycerol 3-phosphate</name>
        <dbReference type="ChEBI" id="CHEBI:57597"/>
    </ligand>
</feature>
<feature type="binding site" evidence="13">
    <location>
        <begin position="240"/>
        <end position="241"/>
    </location>
    <ligand>
        <name>substrate</name>
    </ligand>
</feature>
<dbReference type="Proteomes" id="UP000043437">
    <property type="component" value="Unassembled WGS sequence"/>
</dbReference>
<keyword evidence="7 11" id="KW-0520">NAD</keyword>
<keyword evidence="5 11" id="KW-0521">NADP</keyword>
<evidence type="ECO:0000256" key="15">
    <source>
        <dbReference type="RuleBase" id="RU000437"/>
    </source>
</evidence>
<comment type="subcellular location">
    <subcellularLocation>
        <location evidence="11">Cytoplasm</location>
    </subcellularLocation>
</comment>
<comment type="similarity">
    <text evidence="1 11 15">Belongs to the NAD-dependent glycerol-3-phosphate dehydrogenase family.</text>
</comment>
<organism evidence="19 20">
    <name type="scientific">Helicobacter ailurogastricus</name>
    <dbReference type="NCBI Taxonomy" id="1578720"/>
    <lineage>
        <taxon>Bacteria</taxon>
        <taxon>Pseudomonadati</taxon>
        <taxon>Campylobacterota</taxon>
        <taxon>Epsilonproteobacteria</taxon>
        <taxon>Campylobacterales</taxon>
        <taxon>Helicobacteraceae</taxon>
        <taxon>Helicobacter</taxon>
    </lineage>
</organism>
<keyword evidence="8 11" id="KW-0443">Lipid metabolism</keyword>
<dbReference type="GO" id="GO:0008654">
    <property type="term" value="P:phospholipid biosynthetic process"/>
    <property type="evidence" value="ECO:0007669"/>
    <property type="project" value="UniProtKB-KW"/>
</dbReference>
<feature type="binding site" evidence="14">
    <location>
        <begin position="7"/>
        <end position="12"/>
    </location>
    <ligand>
        <name>NAD(+)</name>
        <dbReference type="ChEBI" id="CHEBI:57540"/>
    </ligand>
</feature>
<dbReference type="SUPFAM" id="SSF48179">
    <property type="entry name" value="6-phosphogluconate dehydrogenase C-terminal domain-like"/>
    <property type="match status" value="1"/>
</dbReference>
<evidence type="ECO:0000313" key="20">
    <source>
        <dbReference type="Proteomes" id="UP000043437"/>
    </source>
</evidence>
<evidence type="ECO:0000256" key="4">
    <source>
        <dbReference type="ARBA" id="ARBA00022741"/>
    </source>
</evidence>
<dbReference type="InterPro" id="IPR011128">
    <property type="entry name" value="G3P_DH_NAD-dep_N"/>
</dbReference>
<dbReference type="Pfam" id="PF01210">
    <property type="entry name" value="NAD_Gly3P_dh_N"/>
    <property type="match status" value="1"/>
</dbReference>
<feature type="binding site" evidence="11">
    <location>
        <position position="264"/>
    </location>
    <ligand>
        <name>NADPH</name>
        <dbReference type="ChEBI" id="CHEBI:57783"/>
    </ligand>
</feature>
<dbReference type="Gene3D" id="1.10.1040.10">
    <property type="entry name" value="N-(1-d-carboxylethyl)-l-norvaline Dehydrogenase, domain 2"/>
    <property type="match status" value="1"/>
</dbReference>
<dbReference type="EC" id="1.1.1.94" evidence="11"/>
<evidence type="ECO:0000256" key="12">
    <source>
        <dbReference type="PIRSR" id="PIRSR000114-1"/>
    </source>
</evidence>
<evidence type="ECO:0000256" key="6">
    <source>
        <dbReference type="ARBA" id="ARBA00023002"/>
    </source>
</evidence>
<feature type="binding site" evidence="11">
    <location>
        <position position="122"/>
    </location>
    <ligand>
        <name>sn-glycerol 3-phosphate</name>
        <dbReference type="ChEBI" id="CHEBI:57597"/>
    </ligand>
</feature>
<evidence type="ECO:0000313" key="19">
    <source>
        <dbReference type="EMBL" id="CRF52847.1"/>
    </source>
</evidence>
<keyword evidence="6 11" id="KW-0560">Oxidoreductase</keyword>
<dbReference type="GO" id="GO:0141152">
    <property type="term" value="F:glycerol-3-phosphate dehydrogenase (NAD+) activity"/>
    <property type="evidence" value="ECO:0007669"/>
    <property type="project" value="RHEA"/>
</dbReference>
<comment type="caution">
    <text evidence="11">Lacks conserved residue(s) required for the propagation of feature annotation.</text>
</comment>
<evidence type="ECO:0000256" key="10">
    <source>
        <dbReference type="ARBA" id="ARBA00023264"/>
    </source>
</evidence>
<keyword evidence="3 11" id="KW-0444">Lipid biosynthesis</keyword>
<reference evidence="20" key="1">
    <citation type="submission" date="2014-12" db="EMBL/GenBank/DDBJ databases">
        <authorList>
            <person name="Jaenicke S."/>
        </authorList>
    </citation>
    <scope>NUCLEOTIDE SEQUENCE [LARGE SCALE GENOMIC DNA]</scope>
</reference>
<evidence type="ECO:0000256" key="2">
    <source>
        <dbReference type="ARBA" id="ARBA00022490"/>
    </source>
</evidence>
<dbReference type="NCBIfam" id="NF000940">
    <property type="entry name" value="PRK00094.1-2"/>
    <property type="match status" value="1"/>
</dbReference>
<evidence type="ECO:0000256" key="8">
    <source>
        <dbReference type="ARBA" id="ARBA00023098"/>
    </source>
</evidence>
<keyword evidence="2 11" id="KW-0963">Cytoplasm</keyword>
<dbReference type="PIRSF" id="PIRSF000114">
    <property type="entry name" value="Glycerol-3-P_dh"/>
    <property type="match status" value="1"/>
</dbReference>
<comment type="function">
    <text evidence="11">Catalyzes the reduction of the glycolytic intermediate dihydroxyacetone phosphate (DHAP) to sn-glycerol 3-phosphate (G3P), the key precursor for phospholipid synthesis.</text>
</comment>
<dbReference type="GO" id="GO:0051287">
    <property type="term" value="F:NAD binding"/>
    <property type="evidence" value="ECO:0007669"/>
    <property type="project" value="InterPro"/>
</dbReference>
<evidence type="ECO:0000259" key="17">
    <source>
        <dbReference type="Pfam" id="PF01210"/>
    </source>
</evidence>
<feature type="binding site" evidence="11">
    <location>
        <position position="176"/>
    </location>
    <ligand>
        <name>sn-glycerol 3-phosphate</name>
        <dbReference type="ChEBI" id="CHEBI:57597"/>
    </ligand>
</feature>
<evidence type="ECO:0000256" key="14">
    <source>
        <dbReference type="PIRSR" id="PIRSR000114-3"/>
    </source>
</evidence>
<comment type="catalytic activity">
    <reaction evidence="11">
        <text>sn-glycerol 3-phosphate + NAD(+) = dihydroxyacetone phosphate + NADH + H(+)</text>
        <dbReference type="Rhea" id="RHEA:11092"/>
        <dbReference type="ChEBI" id="CHEBI:15378"/>
        <dbReference type="ChEBI" id="CHEBI:57540"/>
        <dbReference type="ChEBI" id="CHEBI:57597"/>
        <dbReference type="ChEBI" id="CHEBI:57642"/>
        <dbReference type="ChEBI" id="CHEBI:57945"/>
        <dbReference type="EC" id="1.1.1.94"/>
    </reaction>
</comment>
<dbReference type="RefSeq" id="WP_053945493.1">
    <property type="nucleotide sequence ID" value="NZ_CDMG01000009.1"/>
</dbReference>
<feature type="active site" description="Proton acceptor" evidence="11 12">
    <location>
        <position position="176"/>
    </location>
</feature>
<evidence type="ECO:0000256" key="7">
    <source>
        <dbReference type="ARBA" id="ARBA00023027"/>
    </source>
</evidence>
<dbReference type="InterPro" id="IPR006168">
    <property type="entry name" value="G3P_DH_NAD-dep"/>
</dbReference>
<dbReference type="HAMAP" id="MF_00394">
    <property type="entry name" value="NAD_Glyc3P_dehydrog"/>
    <property type="match status" value="1"/>
</dbReference>
<feature type="domain" description="Glycerol-3-phosphate dehydrogenase NAD-dependent N-terminal" evidence="17">
    <location>
        <begin position="3"/>
        <end position="146"/>
    </location>
</feature>
<dbReference type="GO" id="GO:0046167">
    <property type="term" value="P:glycerol-3-phosphate biosynthetic process"/>
    <property type="evidence" value="ECO:0007669"/>
    <property type="project" value="UniProtKB-UniRule"/>
</dbReference>
<feature type="binding site" evidence="11">
    <location>
        <position position="30"/>
    </location>
    <ligand>
        <name>NADPH</name>
        <dbReference type="ChEBI" id="CHEBI:57783"/>
    </ligand>
</feature>
<evidence type="ECO:0000256" key="16">
    <source>
        <dbReference type="RuleBase" id="RU000439"/>
    </source>
</evidence>
<feature type="binding site" evidence="14">
    <location>
        <position position="240"/>
    </location>
    <ligand>
        <name>NAD(+)</name>
        <dbReference type="ChEBI" id="CHEBI:57540"/>
    </ligand>
</feature>
<feature type="binding site" evidence="11">
    <location>
        <position position="240"/>
    </location>
    <ligand>
        <name>NADPH</name>
        <dbReference type="ChEBI" id="CHEBI:57783"/>
    </ligand>
</feature>
<feature type="binding site" evidence="11">
    <location>
        <position position="266"/>
    </location>
    <ligand>
        <name>NADPH</name>
        <dbReference type="ChEBI" id="CHEBI:57783"/>
    </ligand>
</feature>
<feature type="binding site" evidence="11">
    <location>
        <position position="11"/>
    </location>
    <ligand>
        <name>NADPH</name>
        <dbReference type="ChEBI" id="CHEBI:57783"/>
    </ligand>
</feature>
<dbReference type="InterPro" id="IPR006109">
    <property type="entry name" value="G3P_DH_NAD-dep_C"/>
</dbReference>
<feature type="binding site" evidence="11">
    <location>
        <position position="126"/>
    </location>
    <ligand>
        <name>NADPH</name>
        <dbReference type="ChEBI" id="CHEBI:57783"/>
    </ligand>
</feature>
<dbReference type="Pfam" id="PF07479">
    <property type="entry name" value="NAD_Gly3P_dh_C"/>
    <property type="match status" value="1"/>
</dbReference>
<dbReference type="GO" id="GO:0006650">
    <property type="term" value="P:glycerophospholipid metabolic process"/>
    <property type="evidence" value="ECO:0007669"/>
    <property type="project" value="UniProtKB-UniRule"/>
</dbReference>
<feature type="domain" description="Glycerol-3-phosphate dehydrogenase NAD-dependent C-terminal" evidence="18">
    <location>
        <begin position="165"/>
        <end position="304"/>
    </location>
</feature>
<dbReference type="PRINTS" id="PR00077">
    <property type="entry name" value="GPDHDRGNASE"/>
</dbReference>
<dbReference type="NCBIfam" id="NF000943">
    <property type="entry name" value="PRK00094.2-1"/>
    <property type="match status" value="1"/>
</dbReference>
<dbReference type="InterPro" id="IPR036291">
    <property type="entry name" value="NAD(P)-bd_dom_sf"/>
</dbReference>
<feature type="binding site" evidence="11">
    <location>
        <position position="124"/>
    </location>
    <ligand>
        <name>sn-glycerol 3-phosphate</name>
        <dbReference type="ChEBI" id="CHEBI:57597"/>
    </ligand>
</feature>
<comment type="catalytic activity">
    <reaction evidence="11 16">
        <text>sn-glycerol 3-phosphate + NADP(+) = dihydroxyacetone phosphate + NADPH + H(+)</text>
        <dbReference type="Rhea" id="RHEA:11096"/>
        <dbReference type="ChEBI" id="CHEBI:15378"/>
        <dbReference type="ChEBI" id="CHEBI:57597"/>
        <dbReference type="ChEBI" id="CHEBI:57642"/>
        <dbReference type="ChEBI" id="CHEBI:57783"/>
        <dbReference type="ChEBI" id="CHEBI:58349"/>
        <dbReference type="EC" id="1.1.1.94"/>
    </reaction>
</comment>